<dbReference type="EMBL" id="JAYMGO010000009">
    <property type="protein sequence ID" value="KAL1268536.1"/>
    <property type="molecule type" value="Genomic_DNA"/>
</dbReference>
<comment type="caution">
    <text evidence="1">The sequence shown here is derived from an EMBL/GenBank/DDBJ whole genome shotgun (WGS) entry which is preliminary data.</text>
</comment>
<protein>
    <recommendedName>
        <fullName evidence="3">DDE Tnp4 domain-containing protein</fullName>
    </recommendedName>
</protein>
<evidence type="ECO:0000313" key="2">
    <source>
        <dbReference type="Proteomes" id="UP001558613"/>
    </source>
</evidence>
<name>A0ABR3MVB1_9TELE</name>
<accession>A0ABR3MVB1</accession>
<proteinExistence type="predicted"/>
<evidence type="ECO:0000313" key="1">
    <source>
        <dbReference type="EMBL" id="KAL1268536.1"/>
    </source>
</evidence>
<organism evidence="1 2">
    <name type="scientific">Cirrhinus molitorella</name>
    <name type="common">mud carp</name>
    <dbReference type="NCBI Taxonomy" id="172907"/>
    <lineage>
        <taxon>Eukaryota</taxon>
        <taxon>Metazoa</taxon>
        <taxon>Chordata</taxon>
        <taxon>Craniata</taxon>
        <taxon>Vertebrata</taxon>
        <taxon>Euteleostomi</taxon>
        <taxon>Actinopterygii</taxon>
        <taxon>Neopterygii</taxon>
        <taxon>Teleostei</taxon>
        <taxon>Ostariophysi</taxon>
        <taxon>Cypriniformes</taxon>
        <taxon>Cyprinidae</taxon>
        <taxon>Labeoninae</taxon>
        <taxon>Labeonini</taxon>
        <taxon>Cirrhinus</taxon>
    </lineage>
</organism>
<evidence type="ECO:0008006" key="3">
    <source>
        <dbReference type="Google" id="ProtNLM"/>
    </source>
</evidence>
<keyword evidence="2" id="KW-1185">Reference proteome</keyword>
<reference evidence="1 2" key="1">
    <citation type="submission" date="2023-09" db="EMBL/GenBank/DDBJ databases">
        <authorList>
            <person name="Wang M."/>
        </authorList>
    </citation>
    <scope>NUCLEOTIDE SEQUENCE [LARGE SCALE GENOMIC DNA]</scope>
    <source>
        <strain evidence="1">GT-2023</strain>
        <tissue evidence="1">Liver</tissue>
    </source>
</reference>
<sequence>MVECTFGILAAQWRLYHRVLGVSPKIADAVVKATCILHNFLCFEDTDEEKGSCTPLPSEQQIAMQPIQRVGSNNALGKLWKLDRGTPPTSLLLQVKFMAAFSHLMPCNDSHYHQDDLLQ</sequence>
<dbReference type="Proteomes" id="UP001558613">
    <property type="component" value="Unassembled WGS sequence"/>
</dbReference>
<gene>
    <name evidence="1" type="ORF">QQF64_033899</name>
</gene>